<dbReference type="Proteomes" id="UP000094008">
    <property type="component" value="Unassembled WGS sequence"/>
</dbReference>
<reference evidence="2" key="1">
    <citation type="submission" date="2016-06" db="EMBL/GenBank/DDBJ databases">
        <authorList>
            <person name="Sutton G."/>
            <person name="Brinkac L."/>
            <person name="Sanka R."/>
            <person name="Adams M."/>
            <person name="Lau E."/>
            <person name="Mehaffy C."/>
            <person name="Tameris M."/>
            <person name="Hatherill M."/>
            <person name="Hanekom W."/>
            <person name="Mahomed H."/>
            <person name="Mcshane H."/>
        </authorList>
    </citation>
    <scope>NUCLEOTIDE SEQUENCE [LARGE SCALE GENOMIC DNA]</scope>
    <source>
        <strain evidence="2">852002-10433_SCH5171157</strain>
    </source>
</reference>
<gene>
    <name evidence="1" type="ORF">A5779_21375</name>
</gene>
<comment type="caution">
    <text evidence="1">The sequence shown here is derived from an EMBL/GenBank/DDBJ whole genome shotgun (WGS) entry which is preliminary data.</text>
</comment>
<sequence>MNRRARADIEQFRDQILAELRDAPRPLSTRELADRLLGPSNHHICLPPGVGAAIGDRVKGQTIVECHGIDLFGNVVYVVAAPAPCAGIYPHLRALEALGTIIRLDSEQGDRTAYWAFLGNIGEDDERQSAQLEALWELPAVERLPRYERH</sequence>
<evidence type="ECO:0000313" key="2">
    <source>
        <dbReference type="Proteomes" id="UP000094008"/>
    </source>
</evidence>
<organism evidence="1 2">
    <name type="scientific">Mycolicibacterium peregrinum</name>
    <name type="common">Mycobacterium peregrinum</name>
    <dbReference type="NCBI Taxonomy" id="43304"/>
    <lineage>
        <taxon>Bacteria</taxon>
        <taxon>Bacillati</taxon>
        <taxon>Actinomycetota</taxon>
        <taxon>Actinomycetes</taxon>
        <taxon>Mycobacteriales</taxon>
        <taxon>Mycobacteriaceae</taxon>
        <taxon>Mycolicibacterium</taxon>
    </lineage>
</organism>
<dbReference type="EMBL" id="LZSY01000065">
    <property type="protein sequence ID" value="OBB92913.1"/>
    <property type="molecule type" value="Genomic_DNA"/>
</dbReference>
<evidence type="ECO:0000313" key="1">
    <source>
        <dbReference type="EMBL" id="OBB92913.1"/>
    </source>
</evidence>
<dbReference type="AlphaFoldDB" id="A0A1A0W9A2"/>
<name>A0A1A0W9A2_MYCPR</name>
<protein>
    <submittedName>
        <fullName evidence="1">Uncharacterized protein</fullName>
    </submittedName>
</protein>
<dbReference type="RefSeq" id="WP_064880895.1">
    <property type="nucleotide sequence ID" value="NZ_LZSY01000065.1"/>
</dbReference>
<proteinExistence type="predicted"/>
<accession>A0A1A0W9A2</accession>